<protein>
    <submittedName>
        <fullName evidence="2">Helix-turn-helix protein</fullName>
    </submittedName>
</protein>
<comment type="caution">
    <text evidence="2">The sequence shown here is derived from an EMBL/GenBank/DDBJ whole genome shotgun (WGS) entry which is preliminary data.</text>
</comment>
<dbReference type="PROSITE" id="PS01124">
    <property type="entry name" value="HTH_ARAC_FAMILY_2"/>
    <property type="match status" value="1"/>
</dbReference>
<dbReference type="OrthoDB" id="655946at2"/>
<evidence type="ECO:0000259" key="1">
    <source>
        <dbReference type="PROSITE" id="PS01124"/>
    </source>
</evidence>
<feature type="domain" description="HTH araC/xylS-type" evidence="1">
    <location>
        <begin position="158"/>
        <end position="259"/>
    </location>
</feature>
<proteinExistence type="predicted"/>
<sequence length="268" mass="31583">MPIQHYQPHQHLQHLIKGYWLLDEKEANSTVQNIHMLFPADAIEIIFHRKNVLNRINQDITQKEENAFLEGQQRKAIYVQHTGPINTIGITLYPWATYILFNTPAAVFTDQKFPIRVIDPTLIQLYDLLQEAAPAHIPLICNNYFFHRIKKSKLDFSDKDDLLIELMSETKGITNLDMVKGNWTLSTRYFEKKCLVLLGIQAGEVLRKRKMKKAISFCMQEDFISFTDVAHRAGYYDQSHFIHECQYYFHQSPKHLFKHPHHLLPYFV</sequence>
<accession>A0A4R6IZ24</accession>
<keyword evidence="3" id="KW-1185">Reference proteome</keyword>
<dbReference type="Proteomes" id="UP000295741">
    <property type="component" value="Unassembled WGS sequence"/>
</dbReference>
<organism evidence="2 3">
    <name type="scientific">Sediminibacterium goheungense</name>
    <dbReference type="NCBI Taxonomy" id="1086393"/>
    <lineage>
        <taxon>Bacteria</taxon>
        <taxon>Pseudomonadati</taxon>
        <taxon>Bacteroidota</taxon>
        <taxon>Chitinophagia</taxon>
        <taxon>Chitinophagales</taxon>
        <taxon>Chitinophagaceae</taxon>
        <taxon>Sediminibacterium</taxon>
    </lineage>
</organism>
<dbReference type="AlphaFoldDB" id="A0A4R6IZ24"/>
<dbReference type="Gene3D" id="1.10.10.60">
    <property type="entry name" value="Homeodomain-like"/>
    <property type="match status" value="1"/>
</dbReference>
<gene>
    <name evidence="2" type="ORF">BC659_0184</name>
</gene>
<dbReference type="InterPro" id="IPR046532">
    <property type="entry name" value="DUF6597"/>
</dbReference>
<name>A0A4R6IZ24_9BACT</name>
<reference evidence="2 3" key="1">
    <citation type="submission" date="2019-03" db="EMBL/GenBank/DDBJ databases">
        <title>Genomic Encyclopedia of Archaeal and Bacterial Type Strains, Phase II (KMG-II): from individual species to whole genera.</title>
        <authorList>
            <person name="Goeker M."/>
        </authorList>
    </citation>
    <scope>NUCLEOTIDE SEQUENCE [LARGE SCALE GENOMIC DNA]</scope>
    <source>
        <strain evidence="2 3">DSM 28323</strain>
    </source>
</reference>
<dbReference type="SMART" id="SM00342">
    <property type="entry name" value="HTH_ARAC"/>
    <property type="match status" value="1"/>
</dbReference>
<dbReference type="GO" id="GO:0003700">
    <property type="term" value="F:DNA-binding transcription factor activity"/>
    <property type="evidence" value="ECO:0007669"/>
    <property type="project" value="InterPro"/>
</dbReference>
<dbReference type="EMBL" id="SNWP01000010">
    <property type="protein sequence ID" value="TDO28124.1"/>
    <property type="molecule type" value="Genomic_DNA"/>
</dbReference>
<dbReference type="RefSeq" id="WP_133472688.1">
    <property type="nucleotide sequence ID" value="NZ_SNWP01000010.1"/>
</dbReference>
<evidence type="ECO:0000313" key="2">
    <source>
        <dbReference type="EMBL" id="TDO28124.1"/>
    </source>
</evidence>
<dbReference type="InterPro" id="IPR018060">
    <property type="entry name" value="HTH_AraC"/>
</dbReference>
<dbReference type="Pfam" id="PF20240">
    <property type="entry name" value="DUF6597"/>
    <property type="match status" value="1"/>
</dbReference>
<dbReference type="Pfam" id="PF12833">
    <property type="entry name" value="HTH_18"/>
    <property type="match status" value="1"/>
</dbReference>
<evidence type="ECO:0000313" key="3">
    <source>
        <dbReference type="Proteomes" id="UP000295741"/>
    </source>
</evidence>
<dbReference type="GO" id="GO:0043565">
    <property type="term" value="F:sequence-specific DNA binding"/>
    <property type="evidence" value="ECO:0007669"/>
    <property type="project" value="InterPro"/>
</dbReference>